<dbReference type="InterPro" id="IPR019109">
    <property type="entry name" value="MamF_MmsF"/>
</dbReference>
<evidence type="ECO:0000256" key="1">
    <source>
        <dbReference type="ARBA" id="ARBA00004141"/>
    </source>
</evidence>
<protein>
    <recommendedName>
        <fullName evidence="8">DUF4870 domain-containing protein</fullName>
    </recommendedName>
</protein>
<dbReference type="GO" id="GO:0016020">
    <property type="term" value="C:membrane"/>
    <property type="evidence" value="ECO:0007669"/>
    <property type="project" value="UniProtKB-SubCell"/>
</dbReference>
<dbReference type="AlphaFoldDB" id="A0A1J4RS71"/>
<evidence type="ECO:0000256" key="4">
    <source>
        <dbReference type="ARBA" id="ARBA00023136"/>
    </source>
</evidence>
<organism evidence="6 7">
    <name type="scientific">Candidatus Beckwithbacteria bacterium CG1_02_47_37</name>
    <dbReference type="NCBI Taxonomy" id="1805034"/>
    <lineage>
        <taxon>Bacteria</taxon>
        <taxon>Candidatus Beckwithiibacteriota</taxon>
    </lineage>
</organism>
<dbReference type="PANTHER" id="PTHR36460:SF1">
    <property type="entry name" value="UPF0132 DOMAIN PROTEIN (AFU_ORTHOLOGUE AFUA_3G10255)"/>
    <property type="match status" value="1"/>
</dbReference>
<feature type="transmembrane region" description="Helical" evidence="5">
    <location>
        <begin position="73"/>
        <end position="90"/>
    </location>
</feature>
<sequence>MVAKKEELVAFGLPQNTAAALTYVLGWLTGLVFLLVEKKNGFVRFHAMQSLMFFAALTVASFVPVIGWLLSPLLMIVGFIAWLVSIYKAYNGEEFELPVAGKLARKQLAKMK</sequence>
<keyword evidence="4 5" id="KW-0472">Membrane</keyword>
<keyword evidence="2 5" id="KW-0812">Transmembrane</keyword>
<evidence type="ECO:0008006" key="8">
    <source>
        <dbReference type="Google" id="ProtNLM"/>
    </source>
</evidence>
<dbReference type="STRING" id="1805034.AUJ59_03245"/>
<evidence type="ECO:0000313" key="7">
    <source>
        <dbReference type="Proteomes" id="UP000183144"/>
    </source>
</evidence>
<keyword evidence="3 5" id="KW-1133">Transmembrane helix</keyword>
<dbReference type="Proteomes" id="UP000183144">
    <property type="component" value="Unassembled WGS sequence"/>
</dbReference>
<comment type="caution">
    <text evidence="6">The sequence shown here is derived from an EMBL/GenBank/DDBJ whole genome shotgun (WGS) entry which is preliminary data.</text>
</comment>
<gene>
    <name evidence="6" type="ORF">AUJ59_03245</name>
</gene>
<evidence type="ECO:0000256" key="3">
    <source>
        <dbReference type="ARBA" id="ARBA00022989"/>
    </source>
</evidence>
<evidence type="ECO:0000313" key="6">
    <source>
        <dbReference type="EMBL" id="OIN88805.1"/>
    </source>
</evidence>
<evidence type="ECO:0000256" key="2">
    <source>
        <dbReference type="ARBA" id="ARBA00022692"/>
    </source>
</evidence>
<reference evidence="6 7" key="1">
    <citation type="journal article" date="2016" name="Environ. Microbiol.">
        <title>Genomic resolution of a cold subsurface aquifer community provides metabolic insights for novel microbes adapted to high CO concentrations.</title>
        <authorList>
            <person name="Probst A.J."/>
            <person name="Castelle C.J."/>
            <person name="Singh A."/>
            <person name="Brown C.T."/>
            <person name="Anantharaman K."/>
            <person name="Sharon I."/>
            <person name="Hug L.A."/>
            <person name="Burstein D."/>
            <person name="Emerson J.B."/>
            <person name="Thomas B.C."/>
            <person name="Banfield J.F."/>
        </authorList>
    </citation>
    <scope>NUCLEOTIDE SEQUENCE [LARGE SCALE GENOMIC DNA]</scope>
    <source>
        <strain evidence="6">CG1_02_47_37</strain>
    </source>
</reference>
<dbReference type="PANTHER" id="PTHR36460">
    <property type="entry name" value="UPF0132 DOMAIN PROTEIN (AFU_ORTHOLOGUE AFUA_3G10255)"/>
    <property type="match status" value="1"/>
</dbReference>
<comment type="subcellular location">
    <subcellularLocation>
        <location evidence="1">Membrane</location>
        <topology evidence="1">Multi-pass membrane protein</topology>
    </subcellularLocation>
</comment>
<evidence type="ECO:0000256" key="5">
    <source>
        <dbReference type="SAM" id="Phobius"/>
    </source>
</evidence>
<dbReference type="EMBL" id="MNUI01000054">
    <property type="protein sequence ID" value="OIN88805.1"/>
    <property type="molecule type" value="Genomic_DNA"/>
</dbReference>
<name>A0A1J4RS71_9BACT</name>
<accession>A0A1J4RS71</accession>
<dbReference type="Pfam" id="PF09685">
    <property type="entry name" value="MamF_MmsF"/>
    <property type="match status" value="1"/>
</dbReference>
<proteinExistence type="predicted"/>
<feature type="transmembrane region" description="Helical" evidence="5">
    <location>
        <begin position="20"/>
        <end position="36"/>
    </location>
</feature>